<proteinExistence type="predicted"/>
<sequence>MGILFLVAIGYIIVKYILPWVNEQLDTEFKWWQVPIALLVGLISLYALVMKRDRGINRDIANRHNQYRKLSDSELEYIMYNGNSLDEKRSARIILEERIQRRKTMWHK</sequence>
<evidence type="ECO:0000313" key="3">
    <source>
        <dbReference type="Proteomes" id="UP000191200"/>
    </source>
</evidence>
<keyword evidence="1" id="KW-0812">Transmembrane</keyword>
<accession>A0A1J0A3V0</accession>
<dbReference type="AlphaFoldDB" id="A0A1J0A3V0"/>
<dbReference type="EMBL" id="CP017267">
    <property type="protein sequence ID" value="APB30611.1"/>
    <property type="molecule type" value="Genomic_DNA"/>
</dbReference>
<keyword evidence="3" id="KW-1185">Reference proteome</keyword>
<organism evidence="2 3">
    <name type="scientific">Vagococcus teuberi</name>
    <dbReference type="NCBI Taxonomy" id="519472"/>
    <lineage>
        <taxon>Bacteria</taxon>
        <taxon>Bacillati</taxon>
        <taxon>Bacillota</taxon>
        <taxon>Bacilli</taxon>
        <taxon>Lactobacillales</taxon>
        <taxon>Enterococcaceae</taxon>
        <taxon>Vagococcus</taxon>
    </lineage>
</organism>
<dbReference type="KEGG" id="vte:BHY08_01480"/>
<evidence type="ECO:0000256" key="1">
    <source>
        <dbReference type="SAM" id="Phobius"/>
    </source>
</evidence>
<gene>
    <name evidence="2" type="ORF">BHY08_01480</name>
</gene>
<dbReference type="STRING" id="519472.BHY08_01480"/>
<protein>
    <submittedName>
        <fullName evidence="2">Uncharacterized protein</fullName>
    </submittedName>
</protein>
<reference evidence="2 3" key="1">
    <citation type="submission" date="2016-09" db="EMBL/GenBank/DDBJ databases">
        <title>Vagococcus teuberi sp. nov., isolated from the Malian artisanal sour milk fene.</title>
        <authorList>
            <person name="Wullschleger S."/>
            <person name="Seifert C."/>
            <person name="Baumgartner S."/>
            <person name="Lacroix C."/>
            <person name="Bonfoh B."/>
            <person name="Stevens M.J."/>
            <person name="Meile L."/>
        </authorList>
    </citation>
    <scope>NUCLEOTIDE SEQUENCE [LARGE SCALE GENOMIC DNA]</scope>
    <source>
        <strain evidence="2 3">DSM 21459</strain>
    </source>
</reference>
<dbReference type="Proteomes" id="UP000191200">
    <property type="component" value="Chromosome"/>
</dbReference>
<dbReference type="RefSeq" id="WP_071456180.1">
    <property type="nucleotide sequence ID" value="NZ_CP017267.1"/>
</dbReference>
<keyword evidence="1" id="KW-1133">Transmembrane helix</keyword>
<feature type="transmembrane region" description="Helical" evidence="1">
    <location>
        <begin position="29"/>
        <end position="49"/>
    </location>
</feature>
<name>A0A1J0A3V0_9ENTE</name>
<keyword evidence="1" id="KW-0472">Membrane</keyword>
<evidence type="ECO:0000313" key="2">
    <source>
        <dbReference type="EMBL" id="APB30611.1"/>
    </source>
</evidence>